<sequence>MDLPYTEFQDISDYFSLPEYECECEGECTCYYTESTGDYSSYYSTEEEHFEVSESEEKEADTEDIETEYSVWSYSDEENSNFTIYIKYVIESTVVSVRDYHNPMLVKELADVISLHRNIEVDYSQMEFSTEIGYPGEMVRYMGPEDFVETICDTIERDDRVYTYLTLNLNYSDNDFSDTIKVLLVRTCPEETAEDQ</sequence>
<gene>
    <name evidence="1" type="ORF">H4219_005887</name>
</gene>
<protein>
    <submittedName>
        <fullName evidence="1">Uncharacterized protein</fullName>
    </submittedName>
</protein>
<name>A0A9W8DNH6_9FUNG</name>
<comment type="caution">
    <text evidence="1">The sequence shown here is derived from an EMBL/GenBank/DDBJ whole genome shotgun (WGS) entry which is preliminary data.</text>
</comment>
<dbReference type="EMBL" id="JANBPU010000430">
    <property type="protein sequence ID" value="KAJ1911603.1"/>
    <property type="molecule type" value="Genomic_DNA"/>
</dbReference>
<accession>A0A9W8DNH6</accession>
<reference evidence="1" key="1">
    <citation type="submission" date="2022-07" db="EMBL/GenBank/DDBJ databases">
        <title>Phylogenomic reconstructions and comparative analyses of Kickxellomycotina fungi.</title>
        <authorList>
            <person name="Reynolds N.K."/>
            <person name="Stajich J.E."/>
            <person name="Barry K."/>
            <person name="Grigoriev I.V."/>
            <person name="Crous P."/>
            <person name="Smith M.E."/>
        </authorList>
    </citation>
    <scope>NUCLEOTIDE SEQUENCE</scope>
    <source>
        <strain evidence="1">NBRC 100468</strain>
    </source>
</reference>
<organism evidence="1 2">
    <name type="scientific">Mycoemilia scoparia</name>
    <dbReference type="NCBI Taxonomy" id="417184"/>
    <lineage>
        <taxon>Eukaryota</taxon>
        <taxon>Fungi</taxon>
        <taxon>Fungi incertae sedis</taxon>
        <taxon>Zoopagomycota</taxon>
        <taxon>Kickxellomycotina</taxon>
        <taxon>Kickxellomycetes</taxon>
        <taxon>Kickxellales</taxon>
        <taxon>Kickxellaceae</taxon>
        <taxon>Mycoemilia</taxon>
    </lineage>
</organism>
<proteinExistence type="predicted"/>
<evidence type="ECO:0000313" key="1">
    <source>
        <dbReference type="EMBL" id="KAJ1911603.1"/>
    </source>
</evidence>
<keyword evidence="2" id="KW-1185">Reference proteome</keyword>
<dbReference type="Proteomes" id="UP001150538">
    <property type="component" value="Unassembled WGS sequence"/>
</dbReference>
<dbReference type="AlphaFoldDB" id="A0A9W8DNH6"/>
<evidence type="ECO:0000313" key="2">
    <source>
        <dbReference type="Proteomes" id="UP001150538"/>
    </source>
</evidence>